<dbReference type="EMBL" id="BPLR01002236">
    <property type="protein sequence ID" value="GIX71591.1"/>
    <property type="molecule type" value="Genomic_DNA"/>
</dbReference>
<keyword evidence="1" id="KW-0472">Membrane</keyword>
<sequence length="110" mass="12892">MTLFGDLILQTHLQDLLKNIVQLVLLIEYIPCFLKYFIKMSWRLERHNGFQKNFKNSDPEDHMGKTPRKLTNYLNYSSEMNRYVVKVANGSTIPSTGIRLVIHLYTTKSV</sequence>
<evidence type="ECO:0000313" key="3">
    <source>
        <dbReference type="Proteomes" id="UP001054945"/>
    </source>
</evidence>
<keyword evidence="1" id="KW-0812">Transmembrane</keyword>
<protein>
    <submittedName>
        <fullName evidence="2">Uncharacterized protein</fullName>
    </submittedName>
</protein>
<dbReference type="Proteomes" id="UP001054945">
    <property type="component" value="Unassembled WGS sequence"/>
</dbReference>
<evidence type="ECO:0000313" key="2">
    <source>
        <dbReference type="EMBL" id="GIX71591.1"/>
    </source>
</evidence>
<organism evidence="2 3">
    <name type="scientific">Caerostris extrusa</name>
    <name type="common">Bark spider</name>
    <name type="synonym">Caerostris bankana</name>
    <dbReference type="NCBI Taxonomy" id="172846"/>
    <lineage>
        <taxon>Eukaryota</taxon>
        <taxon>Metazoa</taxon>
        <taxon>Ecdysozoa</taxon>
        <taxon>Arthropoda</taxon>
        <taxon>Chelicerata</taxon>
        <taxon>Arachnida</taxon>
        <taxon>Araneae</taxon>
        <taxon>Araneomorphae</taxon>
        <taxon>Entelegynae</taxon>
        <taxon>Araneoidea</taxon>
        <taxon>Araneidae</taxon>
        <taxon>Caerostris</taxon>
    </lineage>
</organism>
<accession>A0AAV4MJD5</accession>
<keyword evidence="1" id="KW-1133">Transmembrane helix</keyword>
<keyword evidence="3" id="KW-1185">Reference proteome</keyword>
<gene>
    <name evidence="2" type="ORF">CEXT_550231</name>
</gene>
<dbReference type="AlphaFoldDB" id="A0AAV4MJD5"/>
<comment type="caution">
    <text evidence="2">The sequence shown here is derived from an EMBL/GenBank/DDBJ whole genome shotgun (WGS) entry which is preliminary data.</text>
</comment>
<evidence type="ECO:0000256" key="1">
    <source>
        <dbReference type="SAM" id="Phobius"/>
    </source>
</evidence>
<name>A0AAV4MJD5_CAEEX</name>
<feature type="transmembrane region" description="Helical" evidence="1">
    <location>
        <begin position="20"/>
        <end position="38"/>
    </location>
</feature>
<proteinExistence type="predicted"/>
<reference evidence="2 3" key="1">
    <citation type="submission" date="2021-06" db="EMBL/GenBank/DDBJ databases">
        <title>Caerostris extrusa draft genome.</title>
        <authorList>
            <person name="Kono N."/>
            <person name="Arakawa K."/>
        </authorList>
    </citation>
    <scope>NUCLEOTIDE SEQUENCE [LARGE SCALE GENOMIC DNA]</scope>
</reference>